<evidence type="ECO:0000256" key="16">
    <source>
        <dbReference type="ARBA" id="ARBA00067967"/>
    </source>
</evidence>
<dbReference type="PANTHER" id="PTHR22943:SF248">
    <property type="entry name" value="SEVEN TM RECEPTOR"/>
    <property type="match status" value="1"/>
</dbReference>
<accession>A0A8R1Y9R9</accession>
<keyword evidence="10" id="KW-0675">Receptor</keyword>
<accession>A0A2A6CNM1</accession>
<evidence type="ECO:0000256" key="18">
    <source>
        <dbReference type="ARBA" id="ARBA00082489"/>
    </source>
</evidence>
<dbReference type="SUPFAM" id="SSF81321">
    <property type="entry name" value="Family A G protein-coupled receptor-like"/>
    <property type="match status" value="2"/>
</dbReference>
<comment type="subunit">
    <text evidence="15">Interacts with odr-4.</text>
</comment>
<dbReference type="AlphaFoldDB" id="A0A2A6CNM1"/>
<reference evidence="19" key="2">
    <citation type="submission" date="2022-06" db="UniProtKB">
        <authorList>
            <consortium name="EnsemblMetazoa"/>
        </authorList>
    </citation>
    <scope>IDENTIFICATION</scope>
    <source>
        <strain evidence="19">PS312</strain>
    </source>
</reference>
<dbReference type="PANTHER" id="PTHR22943">
    <property type="entry name" value="7-TRANSMEMBRANE DOMAIN RECEPTOR C.ELEGANS"/>
    <property type="match status" value="1"/>
</dbReference>
<dbReference type="GO" id="GO:0060170">
    <property type="term" value="C:ciliary membrane"/>
    <property type="evidence" value="ECO:0007669"/>
    <property type="project" value="UniProtKB-SubCell"/>
</dbReference>
<evidence type="ECO:0000256" key="14">
    <source>
        <dbReference type="ARBA" id="ARBA00061678"/>
    </source>
</evidence>
<evidence type="ECO:0000256" key="11">
    <source>
        <dbReference type="ARBA" id="ARBA00023180"/>
    </source>
</evidence>
<evidence type="ECO:0000256" key="5">
    <source>
        <dbReference type="ARBA" id="ARBA00022692"/>
    </source>
</evidence>
<dbReference type="FunFam" id="1.20.1070.10:FF:000128">
    <property type="entry name" value="Seven TM Receptor"/>
    <property type="match status" value="1"/>
</dbReference>
<dbReference type="Pfam" id="PF10326">
    <property type="entry name" value="7TM_GPCR_Str"/>
    <property type="match status" value="2"/>
</dbReference>
<keyword evidence="11" id="KW-0325">Glycoprotein</keyword>
<comment type="function">
    <text evidence="13">An odorant receptor which affects chemotaxis to the volatile odorant diacetyl. Specifies AWA neuronal cell fate via the odr-7 pathway.</text>
</comment>
<evidence type="ECO:0000256" key="12">
    <source>
        <dbReference type="ARBA" id="ARBA00023273"/>
    </source>
</evidence>
<keyword evidence="8" id="KW-0969">Cilium</keyword>
<keyword evidence="2" id="KW-1003">Cell membrane</keyword>
<evidence type="ECO:0000256" key="10">
    <source>
        <dbReference type="ARBA" id="ARBA00023170"/>
    </source>
</evidence>
<reference evidence="20" key="1">
    <citation type="journal article" date="2008" name="Nat. Genet.">
        <title>The Pristionchus pacificus genome provides a unique perspective on nematode lifestyle and parasitism.</title>
        <authorList>
            <person name="Dieterich C."/>
            <person name="Clifton S.W."/>
            <person name="Schuster L.N."/>
            <person name="Chinwalla A."/>
            <person name="Delehaunty K."/>
            <person name="Dinkelacker I."/>
            <person name="Fulton L."/>
            <person name="Fulton R."/>
            <person name="Godfrey J."/>
            <person name="Minx P."/>
            <person name="Mitreva M."/>
            <person name="Roeseler W."/>
            <person name="Tian H."/>
            <person name="Witte H."/>
            <person name="Yang S.P."/>
            <person name="Wilson R.K."/>
            <person name="Sommer R.J."/>
        </authorList>
    </citation>
    <scope>NUCLEOTIDE SEQUENCE [LARGE SCALE GENOMIC DNA]</scope>
    <source>
        <strain evidence="20">PS312</strain>
    </source>
</reference>
<keyword evidence="4" id="KW-0716">Sensory transduction</keyword>
<evidence type="ECO:0000256" key="1">
    <source>
        <dbReference type="ARBA" id="ARBA00004272"/>
    </source>
</evidence>
<evidence type="ECO:0000313" key="19">
    <source>
        <dbReference type="EnsemblMetazoa" id="PPA10868.1"/>
    </source>
</evidence>
<proteinExistence type="inferred from homology"/>
<evidence type="ECO:0000256" key="13">
    <source>
        <dbReference type="ARBA" id="ARBA00054965"/>
    </source>
</evidence>
<keyword evidence="6" id="KW-0552">Olfaction</keyword>
<evidence type="ECO:0000256" key="6">
    <source>
        <dbReference type="ARBA" id="ARBA00022725"/>
    </source>
</evidence>
<keyword evidence="12" id="KW-0966">Cell projection</keyword>
<comment type="subcellular location">
    <subcellularLocation>
        <location evidence="1">Cell projection</location>
        <location evidence="1">Cilium membrane</location>
        <topology evidence="1">Multi-pass membrane protein</topology>
    </subcellularLocation>
</comment>
<gene>
    <name evidence="19" type="primary">WBGene00100422</name>
</gene>
<evidence type="ECO:0000256" key="2">
    <source>
        <dbReference type="ARBA" id="ARBA00022475"/>
    </source>
</evidence>
<evidence type="ECO:0000313" key="20">
    <source>
        <dbReference type="Proteomes" id="UP000005239"/>
    </source>
</evidence>
<dbReference type="Proteomes" id="UP000005239">
    <property type="component" value="Unassembled WGS sequence"/>
</dbReference>
<protein>
    <recommendedName>
        <fullName evidence="16">Serpentine receptor class r-10</fullName>
    </recommendedName>
    <alternativeName>
        <fullName evidence="17">Odorant response abnormal protein 10</fullName>
    </alternativeName>
    <alternativeName>
        <fullName evidence="18">Olfactory receptor 10</fullName>
    </alternativeName>
</protein>
<organism evidence="19 20">
    <name type="scientific">Pristionchus pacificus</name>
    <name type="common">Parasitic nematode worm</name>
    <dbReference type="NCBI Taxonomy" id="54126"/>
    <lineage>
        <taxon>Eukaryota</taxon>
        <taxon>Metazoa</taxon>
        <taxon>Ecdysozoa</taxon>
        <taxon>Nematoda</taxon>
        <taxon>Chromadorea</taxon>
        <taxon>Rhabditida</taxon>
        <taxon>Rhabditina</taxon>
        <taxon>Diplogasteromorpha</taxon>
        <taxon>Diplogasteroidea</taxon>
        <taxon>Neodiplogasteridae</taxon>
        <taxon>Pristionchus</taxon>
    </lineage>
</organism>
<evidence type="ECO:0000256" key="17">
    <source>
        <dbReference type="ARBA" id="ARBA00078653"/>
    </source>
</evidence>
<name>A0A2A6CNM1_PRIPA</name>
<keyword evidence="3" id="KW-0145">Chemotaxis</keyword>
<evidence type="ECO:0000256" key="4">
    <source>
        <dbReference type="ARBA" id="ARBA00022606"/>
    </source>
</evidence>
<keyword evidence="7" id="KW-1133">Transmembrane helix</keyword>
<dbReference type="GO" id="GO:0007608">
    <property type="term" value="P:sensory perception of smell"/>
    <property type="evidence" value="ECO:0007669"/>
    <property type="project" value="UniProtKB-KW"/>
</dbReference>
<comment type="similarity">
    <text evidence="14">Belongs to the nematode receptor-like protein str family.</text>
</comment>
<dbReference type="GO" id="GO:0006935">
    <property type="term" value="P:chemotaxis"/>
    <property type="evidence" value="ECO:0007669"/>
    <property type="project" value="UniProtKB-KW"/>
</dbReference>
<evidence type="ECO:0000256" key="8">
    <source>
        <dbReference type="ARBA" id="ARBA00023069"/>
    </source>
</evidence>
<keyword evidence="20" id="KW-1185">Reference proteome</keyword>
<dbReference type="EnsemblMetazoa" id="PPA10868.1">
    <property type="protein sequence ID" value="PPA10868.1"/>
    <property type="gene ID" value="WBGene00100422"/>
</dbReference>
<dbReference type="InterPro" id="IPR019428">
    <property type="entry name" value="7TM_GPCR_serpentine_rcpt_Str"/>
</dbReference>
<evidence type="ECO:0000256" key="9">
    <source>
        <dbReference type="ARBA" id="ARBA00023136"/>
    </source>
</evidence>
<keyword evidence="5" id="KW-0812">Transmembrane</keyword>
<evidence type="ECO:0000256" key="15">
    <source>
        <dbReference type="ARBA" id="ARBA00064300"/>
    </source>
</evidence>
<keyword evidence="9" id="KW-0472">Membrane</keyword>
<sequence>MNMANPLYAWTFTKPFHEMFLGTTTTVSLFSNSLLLLIIYSTSSQHIGSYRYLLAFFAICDITTTIAHAALQPFVHMTSVGFYFFSSHPQAVILGVPFGTISCILFIATYYQTFLVLAYHFIYRYLTVTSGLGASFTAFWTTAHWMAVGAIVNVVYIAVFVVAVAIGMRPTEERRRMIPAEIMEIYNLNLSDPRSGFTIVELRKVDPVSSNEEWIVKSVVSFGSCVLLFAATAAVIVFCIYKTNAAINSAHNLLTPRTRRMHHQLFRALLIQTAVPCLFSYAPLSLILLTGGVTGISLGAFGNVLFLTTAIFPSIDAFFVLFFIVRFRIAVIRLFRLPFSTSGMGSSVEHRVTLRIDKHSSFPLRSTLHYYSSRFVLLRLRVMDPSVYSWIFKDPFHAIFVGTTTSVSFFSNSLLIFIIYTTSAEHLGAYRYLLTFFALCDISTTIGHATLQPYVHMTSTGFYFFLRNPGIIVFGFPVDNVFCLTFIATYYQTFLILAYHFVYRYKTVTSGIGDSCTDTWRKAHWITVGIVVYIIYIAGFVVVVGVGMTPSDETRGLVPPEIFDLYGINLKDNRTGFTVLAMRRPDSLTKEIHWSAESTISIFICLCLFSGTAGVIIFCIYQTTVAIKSAASVLTPFMKQMHGQLFRALLIQTAVPCLFSYAPLSLILMFGGLTGRLMRATQLNVYIPGISFGAFGNVLFLTTAIFPSVDAFFVLYFIVKFRIAVIRLFHLPFKVTGMGTNSVEPMGNLSQSGISSHASIS</sequence>
<evidence type="ECO:0000256" key="7">
    <source>
        <dbReference type="ARBA" id="ARBA00022989"/>
    </source>
</evidence>
<evidence type="ECO:0000256" key="3">
    <source>
        <dbReference type="ARBA" id="ARBA00022500"/>
    </source>
</evidence>